<dbReference type="PANTHER" id="PTHR21228:SF40">
    <property type="entry name" value="LD45607P"/>
    <property type="match status" value="1"/>
</dbReference>
<organism evidence="2 3">
    <name type="scientific">Chlamydomonas reinhardtii</name>
    <name type="common">Chlamydomonas smithii</name>
    <dbReference type="NCBI Taxonomy" id="3055"/>
    <lineage>
        <taxon>Eukaryota</taxon>
        <taxon>Viridiplantae</taxon>
        <taxon>Chlorophyta</taxon>
        <taxon>core chlorophytes</taxon>
        <taxon>Chlorophyceae</taxon>
        <taxon>CS clade</taxon>
        <taxon>Chlamydomonadales</taxon>
        <taxon>Chlamydomonadaceae</taxon>
        <taxon>Chlamydomonas</taxon>
    </lineage>
</organism>
<protein>
    <recommendedName>
        <fullName evidence="4">RAP domain-containing protein</fullName>
    </recommendedName>
</protein>
<feature type="compositionally biased region" description="Gly residues" evidence="1">
    <location>
        <begin position="108"/>
        <end position="137"/>
    </location>
</feature>
<accession>A0A2K3CWK9</accession>
<dbReference type="Proteomes" id="UP000006906">
    <property type="component" value="Chromosome 15"/>
</dbReference>
<dbReference type="OrthoDB" id="5955355at2759"/>
<feature type="compositionally biased region" description="Low complexity" evidence="1">
    <location>
        <begin position="824"/>
        <end position="836"/>
    </location>
</feature>
<dbReference type="InParanoid" id="A0A2K3CWK9"/>
<dbReference type="GO" id="GO:0044528">
    <property type="term" value="P:regulation of mitochondrial mRNA stability"/>
    <property type="evidence" value="ECO:0000318"/>
    <property type="project" value="GO_Central"/>
</dbReference>
<dbReference type="Gramene" id="PNW72672">
    <property type="protein sequence ID" value="PNW72672"/>
    <property type="gene ID" value="CHLRE_15g640350v5"/>
</dbReference>
<evidence type="ECO:0008006" key="4">
    <source>
        <dbReference type="Google" id="ProtNLM"/>
    </source>
</evidence>
<sequence length="836" mass="86404">MRTGLLGRPPLSAQSNSGHGYGYGYAAVSQGPRPASRVLLPVRSGTTVPRAFAGPSAARVAAPAPALRSSSTWSGSEAVLGGIRRLAPATPPTSRRQVVQTAAAGSGAAAGGANSGGRGSGRGYRGSGTGRGGGSRGRGSPPADNQTLEELRAVVNGQLPGWVARKDNASIWRAFNKAAKLRSGDGGAATAARIRSGIIADLSAAYLPLGPAVCAAVECSIPLWAMAKVGISGQGKEAQLAAALLERLLDPAVLSTATPMDLSLALYALGKLREDWQQNGEGWDQSLGKLADAIKARLTAAVGHGFNAQDVSNALWACAKLGLADAELLQRLAQAGAAAAGNMTPQALSNSLWALEALGCTGPAYRSAIAALCGEAFRRLRTPELAAAFAPQHLSNILLALEGLQLGREKAQLVAAVAADGVRRGFAGFKPQELSNSAWALAKMGFGAGPEAPEEQRQWVSAAVDAAMRPGTMATATPQAWANLLYALALMRHQPPPALLQNAGAAAAMLSSGSGQNCANTLYALAVLQLRHAGLEAAVCGRLRELLRGDRQALNNQEVSNTLWAMAVLGGTSSPGMQQLAIQLARNAAGRWEGLIHEDLSQLWQAQQELGGEVAETLCGISSLQAAMDKSVETYRQDTKRLSETHKQLLAALRRLEQHQGREAAGGFAVVSVQAGVVAPGVLAAVDAVVRLNDGRQVAVELAGAVSFLANLRQRDTAAVNGGAAMRHRQLRRAFGEGGVLLVPYWEWDRLQTAEEQEAYLLRRLQKVVVMAAEPQAAEAATAGAGRAAAGAPVRTTGATASVVSPSSNNSNSSRGSPGGGSPGRSRPLARSPRRV</sequence>
<dbReference type="KEGG" id="cre:CHLRE_15g640350v5"/>
<evidence type="ECO:0000256" key="1">
    <source>
        <dbReference type="SAM" id="MobiDB-lite"/>
    </source>
</evidence>
<feature type="region of interest" description="Disordered" evidence="1">
    <location>
        <begin position="86"/>
        <end position="145"/>
    </location>
</feature>
<dbReference type="GO" id="GO:0035770">
    <property type="term" value="C:ribonucleoprotein granule"/>
    <property type="evidence" value="ECO:0000318"/>
    <property type="project" value="GO_Central"/>
</dbReference>
<evidence type="ECO:0000313" key="3">
    <source>
        <dbReference type="Proteomes" id="UP000006906"/>
    </source>
</evidence>
<dbReference type="PANTHER" id="PTHR21228">
    <property type="entry name" value="FAST LEU-RICH DOMAIN-CONTAINING"/>
    <property type="match status" value="1"/>
</dbReference>
<proteinExistence type="predicted"/>
<keyword evidence="3" id="KW-1185">Reference proteome</keyword>
<feature type="region of interest" description="Disordered" evidence="1">
    <location>
        <begin position="783"/>
        <end position="836"/>
    </location>
</feature>
<dbReference type="ExpressionAtlas" id="A0A2K3CWK9">
    <property type="expression patterns" value="baseline and differential"/>
</dbReference>
<dbReference type="GO" id="GO:0000963">
    <property type="term" value="P:mitochondrial RNA processing"/>
    <property type="evidence" value="ECO:0000318"/>
    <property type="project" value="GO_Central"/>
</dbReference>
<dbReference type="GO" id="GO:0003723">
    <property type="term" value="F:RNA binding"/>
    <property type="evidence" value="ECO:0000318"/>
    <property type="project" value="GO_Central"/>
</dbReference>
<name>A0A2K3CWK9_CHLRE</name>
<dbReference type="AlphaFoldDB" id="A0A2K3CWK9"/>
<feature type="compositionally biased region" description="Low complexity" evidence="1">
    <location>
        <begin position="783"/>
        <end position="816"/>
    </location>
</feature>
<dbReference type="GO" id="GO:1901259">
    <property type="term" value="P:chloroplast rRNA processing"/>
    <property type="evidence" value="ECO:0000318"/>
    <property type="project" value="GO_Central"/>
</dbReference>
<evidence type="ECO:0000313" key="2">
    <source>
        <dbReference type="EMBL" id="PNW72672.1"/>
    </source>
</evidence>
<gene>
    <name evidence="2" type="ORF">CHLRE_15g640350v5</name>
</gene>
<dbReference type="GeneID" id="5726685"/>
<reference evidence="2 3" key="1">
    <citation type="journal article" date="2007" name="Science">
        <title>The Chlamydomonas genome reveals the evolution of key animal and plant functions.</title>
        <authorList>
            <person name="Merchant S.S."/>
            <person name="Prochnik S.E."/>
            <person name="Vallon O."/>
            <person name="Harris E.H."/>
            <person name="Karpowicz S.J."/>
            <person name="Witman G.B."/>
            <person name="Terry A."/>
            <person name="Salamov A."/>
            <person name="Fritz-Laylin L.K."/>
            <person name="Marechal-Drouard L."/>
            <person name="Marshall W.F."/>
            <person name="Qu L.H."/>
            <person name="Nelson D.R."/>
            <person name="Sanderfoot A.A."/>
            <person name="Spalding M.H."/>
            <person name="Kapitonov V.V."/>
            <person name="Ren Q."/>
            <person name="Ferris P."/>
            <person name="Lindquist E."/>
            <person name="Shapiro H."/>
            <person name="Lucas S.M."/>
            <person name="Grimwood J."/>
            <person name="Schmutz J."/>
            <person name="Cardol P."/>
            <person name="Cerutti H."/>
            <person name="Chanfreau G."/>
            <person name="Chen C.L."/>
            <person name="Cognat V."/>
            <person name="Croft M.T."/>
            <person name="Dent R."/>
            <person name="Dutcher S."/>
            <person name="Fernandez E."/>
            <person name="Fukuzawa H."/>
            <person name="Gonzalez-Ballester D."/>
            <person name="Gonzalez-Halphen D."/>
            <person name="Hallmann A."/>
            <person name="Hanikenne M."/>
            <person name="Hippler M."/>
            <person name="Inwood W."/>
            <person name="Jabbari K."/>
            <person name="Kalanon M."/>
            <person name="Kuras R."/>
            <person name="Lefebvre P.A."/>
            <person name="Lemaire S.D."/>
            <person name="Lobanov A.V."/>
            <person name="Lohr M."/>
            <person name="Manuell A."/>
            <person name="Meier I."/>
            <person name="Mets L."/>
            <person name="Mittag M."/>
            <person name="Mittelmeier T."/>
            <person name="Moroney J.V."/>
            <person name="Moseley J."/>
            <person name="Napoli C."/>
            <person name="Nedelcu A.M."/>
            <person name="Niyogi K."/>
            <person name="Novoselov S.V."/>
            <person name="Paulsen I.T."/>
            <person name="Pazour G."/>
            <person name="Purton S."/>
            <person name="Ral J.P."/>
            <person name="Riano-Pachon D.M."/>
            <person name="Riekhof W."/>
            <person name="Rymarquis L."/>
            <person name="Schroda M."/>
            <person name="Stern D."/>
            <person name="Umen J."/>
            <person name="Willows R."/>
            <person name="Wilson N."/>
            <person name="Zimmer S.L."/>
            <person name="Allmer J."/>
            <person name="Balk J."/>
            <person name="Bisova K."/>
            <person name="Chen C.J."/>
            <person name="Elias M."/>
            <person name="Gendler K."/>
            <person name="Hauser C."/>
            <person name="Lamb M.R."/>
            <person name="Ledford H."/>
            <person name="Long J.C."/>
            <person name="Minagawa J."/>
            <person name="Page M.D."/>
            <person name="Pan J."/>
            <person name="Pootakham W."/>
            <person name="Roje S."/>
            <person name="Rose A."/>
            <person name="Stahlberg E."/>
            <person name="Terauchi A.M."/>
            <person name="Yang P."/>
            <person name="Ball S."/>
            <person name="Bowler C."/>
            <person name="Dieckmann C.L."/>
            <person name="Gladyshev V.N."/>
            <person name="Green P."/>
            <person name="Jorgensen R."/>
            <person name="Mayfield S."/>
            <person name="Mueller-Roeber B."/>
            <person name="Rajamani S."/>
            <person name="Sayre R.T."/>
            <person name="Brokstein P."/>
            <person name="Dubchak I."/>
            <person name="Goodstein D."/>
            <person name="Hornick L."/>
            <person name="Huang Y.W."/>
            <person name="Jhaveri J."/>
            <person name="Luo Y."/>
            <person name="Martinez D."/>
            <person name="Ngau W.C."/>
            <person name="Otillar B."/>
            <person name="Poliakov A."/>
            <person name="Porter A."/>
            <person name="Szajkowski L."/>
            <person name="Werner G."/>
            <person name="Zhou K."/>
            <person name="Grigoriev I.V."/>
            <person name="Rokhsar D.S."/>
            <person name="Grossman A.R."/>
        </authorList>
    </citation>
    <scope>NUCLEOTIDE SEQUENCE [LARGE SCALE GENOMIC DNA]</scope>
    <source>
        <strain evidence="3">CC-503</strain>
    </source>
</reference>
<dbReference type="GO" id="GO:0009507">
    <property type="term" value="C:chloroplast"/>
    <property type="evidence" value="ECO:0007669"/>
    <property type="project" value="GOC"/>
</dbReference>
<dbReference type="EMBL" id="CM008976">
    <property type="protein sequence ID" value="PNW72672.1"/>
    <property type="molecule type" value="Genomic_DNA"/>
</dbReference>
<dbReference type="GO" id="GO:0005759">
    <property type="term" value="C:mitochondrial matrix"/>
    <property type="evidence" value="ECO:0000318"/>
    <property type="project" value="GO_Central"/>
</dbReference>
<dbReference type="InterPro" id="IPR050870">
    <property type="entry name" value="FAST_kinase"/>
</dbReference>
<dbReference type="RefSeq" id="XP_042916439.1">
    <property type="nucleotide sequence ID" value="XM_043070641.1"/>
</dbReference>